<dbReference type="GO" id="GO:0005739">
    <property type="term" value="C:mitochondrion"/>
    <property type="evidence" value="ECO:0007669"/>
    <property type="project" value="TreeGrafter"/>
</dbReference>
<dbReference type="InterPro" id="IPR016137">
    <property type="entry name" value="RGS"/>
</dbReference>
<protein>
    <submittedName>
        <fullName evidence="2">A-kinase anchor mitochondrial-like</fullName>
    </submittedName>
</protein>
<dbReference type="PANTHER" id="PTHR13155:SF1">
    <property type="entry name" value="A-KINASE ANCHOR PROTEIN 10, MITOCHONDRIAL"/>
    <property type="match status" value="1"/>
</dbReference>
<keyword evidence="2" id="KW-0418">Kinase</keyword>
<dbReference type="InterPro" id="IPR036305">
    <property type="entry name" value="RGS_sf"/>
</dbReference>
<dbReference type="SUPFAM" id="SSF48097">
    <property type="entry name" value="Regulator of G-protein signaling, RGS"/>
    <property type="match status" value="2"/>
</dbReference>
<dbReference type="PANTHER" id="PTHR13155">
    <property type="entry name" value="A-KINASE ANCHOR PROTEINS"/>
    <property type="match status" value="1"/>
</dbReference>
<comment type="caution">
    <text evidence="2">The sequence shown here is derived from an EMBL/GenBank/DDBJ whole genome shotgun (WGS) entry which is preliminary data.</text>
</comment>
<dbReference type="GO" id="GO:0016301">
    <property type="term" value="F:kinase activity"/>
    <property type="evidence" value="ECO:0007669"/>
    <property type="project" value="UniProtKB-KW"/>
</dbReference>
<dbReference type="SMART" id="SM00315">
    <property type="entry name" value="RGS"/>
    <property type="match status" value="2"/>
</dbReference>
<dbReference type="Gene3D" id="1.10.167.10">
    <property type="entry name" value="Regulator of G-protein Signalling 4, domain 2"/>
    <property type="match status" value="2"/>
</dbReference>
<sequence length="478" mass="55888">MSLLGDPKQEPRLLDQIPGYDQIMNDLGKGAINGNFDLNERKSKLAHSLKDILFDQKNDELSYFILFMDSINGSNSVKFLLDVNNFKQTRSNLGAGSKCSSNDIAKDAISIFEKYVSKDSKYLVELKDEMFTQIINGICPENSQMIDPKCFDQAIDHVYLTLEKSYEKYLVSEYHCKYLKTVLDSKTLNLSDFLYDDFAVVFFLEYLEQEKVSCLLKFWIQADNFTKNLQLLQAFDPRPDNIQFEQLYKQWQSDAMIIYDNFISLQAKCPLGFDDLVRRQVEVNICQLEESKAEDLEYVLNTYSNCFYIPLLIIFNILDKWYFKKFLNSEMYQKYKSEILSNTKFEQNLFLKENSSCTEKKCESGELWSNPLSVNMQIGKIDKFGRFIRFLDREPGSKKNRETQLNYEDDIWELYDDSDQFIQLSKKSPNFTLKEKLGKLKSYMPMRSASKFTPDDYETAERIAANLVNEVIKLNQSS</sequence>
<dbReference type="PROSITE" id="PS50132">
    <property type="entry name" value="RGS"/>
    <property type="match status" value="2"/>
</dbReference>
<keyword evidence="2" id="KW-0808">Transferase</keyword>
<evidence type="ECO:0000313" key="3">
    <source>
        <dbReference type="Proteomes" id="UP000276133"/>
    </source>
</evidence>
<dbReference type="InterPro" id="IPR052246">
    <property type="entry name" value="Cell_Polariz_PKAAnc"/>
</dbReference>
<accession>A0A3M7RY27</accession>
<reference evidence="2 3" key="1">
    <citation type="journal article" date="2018" name="Sci. Rep.">
        <title>Genomic signatures of local adaptation to the degree of environmental predictability in rotifers.</title>
        <authorList>
            <person name="Franch-Gras L."/>
            <person name="Hahn C."/>
            <person name="Garcia-Roger E.M."/>
            <person name="Carmona M.J."/>
            <person name="Serra M."/>
            <person name="Gomez A."/>
        </authorList>
    </citation>
    <scope>NUCLEOTIDE SEQUENCE [LARGE SCALE GENOMIC DNA]</scope>
    <source>
        <strain evidence="2">HYR1</strain>
    </source>
</reference>
<dbReference type="AlphaFoldDB" id="A0A3M7RY27"/>
<dbReference type="EMBL" id="REGN01002399">
    <property type="protein sequence ID" value="RNA28382.1"/>
    <property type="molecule type" value="Genomic_DNA"/>
</dbReference>
<dbReference type="GO" id="GO:0005886">
    <property type="term" value="C:plasma membrane"/>
    <property type="evidence" value="ECO:0007669"/>
    <property type="project" value="TreeGrafter"/>
</dbReference>
<organism evidence="2 3">
    <name type="scientific">Brachionus plicatilis</name>
    <name type="common">Marine rotifer</name>
    <name type="synonym">Brachionus muelleri</name>
    <dbReference type="NCBI Taxonomy" id="10195"/>
    <lineage>
        <taxon>Eukaryota</taxon>
        <taxon>Metazoa</taxon>
        <taxon>Spiralia</taxon>
        <taxon>Gnathifera</taxon>
        <taxon>Rotifera</taxon>
        <taxon>Eurotatoria</taxon>
        <taxon>Monogononta</taxon>
        <taxon>Pseudotrocha</taxon>
        <taxon>Ploima</taxon>
        <taxon>Brachionidae</taxon>
        <taxon>Brachionus</taxon>
    </lineage>
</organism>
<name>A0A3M7RY27_BRAPC</name>
<dbReference type="Proteomes" id="UP000276133">
    <property type="component" value="Unassembled WGS sequence"/>
</dbReference>
<proteinExistence type="predicted"/>
<dbReference type="Pfam" id="PF00615">
    <property type="entry name" value="RGS"/>
    <property type="match status" value="2"/>
</dbReference>
<feature type="domain" description="RGS" evidence="1">
    <location>
        <begin position="189"/>
        <end position="336"/>
    </location>
</feature>
<keyword evidence="3" id="KW-1185">Reference proteome</keyword>
<evidence type="ECO:0000259" key="1">
    <source>
        <dbReference type="PROSITE" id="PS50132"/>
    </source>
</evidence>
<dbReference type="STRING" id="10195.A0A3M7RY27"/>
<dbReference type="InterPro" id="IPR044926">
    <property type="entry name" value="RGS_subdomain_2"/>
</dbReference>
<dbReference type="GO" id="GO:0008104">
    <property type="term" value="P:intracellular protein localization"/>
    <property type="evidence" value="ECO:0007669"/>
    <property type="project" value="TreeGrafter"/>
</dbReference>
<evidence type="ECO:0000313" key="2">
    <source>
        <dbReference type="EMBL" id="RNA28382.1"/>
    </source>
</evidence>
<feature type="domain" description="RGS" evidence="1">
    <location>
        <begin position="63"/>
        <end position="179"/>
    </location>
</feature>
<dbReference type="OrthoDB" id="5584247at2759"/>
<gene>
    <name evidence="2" type="ORF">BpHYR1_033568</name>
</gene>